<name>A0A7L1J1K2_SMUAF</name>
<evidence type="ECO:0000313" key="23">
    <source>
        <dbReference type="Proteomes" id="UP000525158"/>
    </source>
</evidence>
<dbReference type="InterPro" id="IPR015255">
    <property type="entry name" value="Vitellinogen_open_b-sht"/>
</dbReference>
<dbReference type="GO" id="GO:0042632">
    <property type="term" value="P:cholesterol homeostasis"/>
    <property type="evidence" value="ECO:0007669"/>
    <property type="project" value="TreeGrafter"/>
</dbReference>
<evidence type="ECO:0000256" key="1">
    <source>
        <dbReference type="ARBA" id="ARBA00004496"/>
    </source>
</evidence>
<evidence type="ECO:0000256" key="3">
    <source>
        <dbReference type="ARBA" id="ARBA00004613"/>
    </source>
</evidence>
<keyword evidence="18" id="KW-0850">VLDL</keyword>
<dbReference type="GO" id="GO:0006642">
    <property type="term" value="P:triglyceride mobilization"/>
    <property type="evidence" value="ECO:0007669"/>
    <property type="project" value="TreeGrafter"/>
</dbReference>
<evidence type="ECO:0000256" key="16">
    <source>
        <dbReference type="ARBA" id="ARBA00023180"/>
    </source>
</evidence>
<evidence type="ECO:0000256" key="18">
    <source>
        <dbReference type="ARBA" id="ARBA00023313"/>
    </source>
</evidence>
<feature type="coiled-coil region" evidence="20">
    <location>
        <begin position="4322"/>
        <end position="4364"/>
    </location>
</feature>
<dbReference type="SMART" id="SM01169">
    <property type="entry name" value="DUF1943"/>
    <property type="match status" value="1"/>
</dbReference>
<feature type="domain" description="Vitellogenin" evidence="21">
    <location>
        <begin position="20"/>
        <end position="645"/>
    </location>
</feature>
<dbReference type="SUPFAM" id="SSF56968">
    <property type="entry name" value="Lipovitellin-phosvitin complex, beta-sheet shell regions"/>
    <property type="match status" value="2"/>
</dbReference>
<reference evidence="22 23" key="1">
    <citation type="submission" date="2019-09" db="EMBL/GenBank/DDBJ databases">
        <title>Bird 10,000 Genomes (B10K) Project - Family phase.</title>
        <authorList>
            <person name="Zhang G."/>
        </authorList>
    </citation>
    <scope>NUCLEOTIDE SEQUENCE [LARGE SCALE GENOMIC DNA]</scope>
    <source>
        <strain evidence="22">B10K-DU-002-36</strain>
        <tissue evidence="22">Muscle</tissue>
    </source>
</reference>
<keyword evidence="13" id="KW-0445">Lipid transport</keyword>
<dbReference type="Pfam" id="PF09172">
    <property type="entry name" value="Vit_open_b-sht"/>
    <property type="match status" value="1"/>
</dbReference>
<evidence type="ECO:0000256" key="4">
    <source>
        <dbReference type="ARBA" id="ARBA00022448"/>
    </source>
</evidence>
<proteinExistence type="predicted"/>
<dbReference type="InterPro" id="IPR052418">
    <property type="entry name" value="Apolipoprotein_B"/>
</dbReference>
<evidence type="ECO:0000256" key="9">
    <source>
        <dbReference type="ARBA" id="ARBA00022674"/>
    </source>
</evidence>
<dbReference type="GO" id="GO:0034361">
    <property type="term" value="C:very-low-density lipoprotein particle"/>
    <property type="evidence" value="ECO:0007669"/>
    <property type="project" value="UniProtKB-KW"/>
</dbReference>
<dbReference type="PANTHER" id="PTHR13769:SF1">
    <property type="entry name" value="APOLIPOPROTEIN B-100"/>
    <property type="match status" value="1"/>
</dbReference>
<feature type="coiled-coil region" evidence="20">
    <location>
        <begin position="2126"/>
        <end position="2153"/>
    </location>
</feature>
<dbReference type="PANTHER" id="PTHR13769">
    <property type="entry name" value="APOLIPOPROTEIN B"/>
    <property type="match status" value="1"/>
</dbReference>
<dbReference type="GO" id="GO:0008203">
    <property type="term" value="P:cholesterol metabolic process"/>
    <property type="evidence" value="ECO:0007669"/>
    <property type="project" value="UniProtKB-KW"/>
</dbReference>
<evidence type="ECO:0000256" key="8">
    <source>
        <dbReference type="ARBA" id="ARBA00022548"/>
    </source>
</evidence>
<dbReference type="GO" id="GO:0050750">
    <property type="term" value="F:low-density lipoprotein particle receptor binding"/>
    <property type="evidence" value="ECO:0007669"/>
    <property type="project" value="TreeGrafter"/>
</dbReference>
<evidence type="ECO:0000256" key="15">
    <source>
        <dbReference type="ARBA" id="ARBA00023166"/>
    </source>
</evidence>
<dbReference type="GO" id="GO:0042953">
    <property type="term" value="P:lipoprotein transport"/>
    <property type="evidence" value="ECO:0007669"/>
    <property type="project" value="TreeGrafter"/>
</dbReference>
<dbReference type="Pfam" id="PF12491">
    <property type="entry name" value="ApoB100_C"/>
    <property type="match status" value="1"/>
</dbReference>
<dbReference type="SUPFAM" id="SSF48431">
    <property type="entry name" value="Lipovitellin-phosvitin complex, superhelical domain"/>
    <property type="match status" value="1"/>
</dbReference>
<dbReference type="PROSITE" id="PS51211">
    <property type="entry name" value="VITELLOGENIN"/>
    <property type="match status" value="1"/>
</dbReference>
<dbReference type="InterPro" id="IPR001747">
    <property type="entry name" value="Vitellogenin_N"/>
</dbReference>
<keyword evidence="23" id="KW-1185">Reference proteome</keyword>
<comment type="subcellular location">
    <subcellularLocation>
        <location evidence="1">Cytoplasm</location>
    </subcellularLocation>
    <subcellularLocation>
        <location evidence="2">Lipid droplet</location>
    </subcellularLocation>
    <subcellularLocation>
        <location evidence="3">Secreted</location>
    </subcellularLocation>
</comment>
<evidence type="ECO:0000256" key="7">
    <source>
        <dbReference type="ARBA" id="ARBA00022525"/>
    </source>
</evidence>
<evidence type="ECO:0000256" key="5">
    <source>
        <dbReference type="ARBA" id="ARBA00022490"/>
    </source>
</evidence>
<keyword evidence="14" id="KW-0443">Lipid metabolism</keyword>
<evidence type="ECO:0000256" key="13">
    <source>
        <dbReference type="ARBA" id="ARBA00023055"/>
    </source>
</evidence>
<dbReference type="InterPro" id="IPR015819">
    <property type="entry name" value="Lipid_transp_b-sht_shell"/>
</dbReference>
<dbReference type="InterPro" id="IPR022176">
    <property type="entry name" value="ApoB100_C"/>
</dbReference>
<dbReference type="Pfam" id="PF01347">
    <property type="entry name" value="Vitellogenin_N"/>
    <property type="match status" value="1"/>
</dbReference>
<keyword evidence="8" id="KW-0153">Cholesterol metabolism</keyword>
<keyword evidence="11" id="KW-0427">LDL</keyword>
<keyword evidence="7" id="KW-0964">Secreted</keyword>
<dbReference type="EMBL" id="VXBO01010469">
    <property type="protein sequence ID" value="NXN43886.1"/>
    <property type="molecule type" value="Genomic_DNA"/>
</dbReference>
<dbReference type="GO" id="GO:0030301">
    <property type="term" value="P:cholesterol transport"/>
    <property type="evidence" value="ECO:0007669"/>
    <property type="project" value="TreeGrafter"/>
</dbReference>
<keyword evidence="6" id="KW-0162">Chylomicron</keyword>
<evidence type="ECO:0000256" key="6">
    <source>
        <dbReference type="ARBA" id="ARBA00022513"/>
    </source>
</evidence>
<evidence type="ECO:0000256" key="11">
    <source>
        <dbReference type="ARBA" id="ARBA00022710"/>
    </source>
</evidence>
<dbReference type="FunFam" id="2.30.230.10:FF:000003">
    <property type="entry name" value="Apolipoprotein B"/>
    <property type="match status" value="1"/>
</dbReference>
<keyword evidence="15" id="KW-1207">Sterol metabolism</keyword>
<evidence type="ECO:0000256" key="20">
    <source>
        <dbReference type="SAM" id="Coils"/>
    </source>
</evidence>
<evidence type="ECO:0000256" key="17">
    <source>
        <dbReference type="ARBA" id="ARBA00023221"/>
    </source>
</evidence>
<comment type="caution">
    <text evidence="22">The sequence shown here is derived from an EMBL/GenBank/DDBJ whole genome shotgun (WGS) entry which is preliminary data.</text>
</comment>
<evidence type="ECO:0000256" key="14">
    <source>
        <dbReference type="ARBA" id="ARBA00023098"/>
    </source>
</evidence>
<comment type="caution">
    <text evidence="19">Lacks conserved residue(s) required for the propagation of feature annotation.</text>
</comment>
<dbReference type="GO" id="GO:0034359">
    <property type="term" value="C:mature chylomicron"/>
    <property type="evidence" value="ECO:0007669"/>
    <property type="project" value="TreeGrafter"/>
</dbReference>
<dbReference type="GO" id="GO:0120020">
    <property type="term" value="F:cholesterol transfer activity"/>
    <property type="evidence" value="ECO:0007669"/>
    <property type="project" value="TreeGrafter"/>
</dbReference>
<keyword evidence="5" id="KW-0963">Cytoplasm</keyword>
<dbReference type="GO" id="GO:0005811">
    <property type="term" value="C:lipid droplet"/>
    <property type="evidence" value="ECO:0007669"/>
    <property type="project" value="UniProtKB-SubCell"/>
</dbReference>
<dbReference type="GO" id="GO:0005737">
    <property type="term" value="C:cytoplasm"/>
    <property type="evidence" value="ECO:0007669"/>
    <property type="project" value="UniProtKB-SubCell"/>
</dbReference>
<organism evidence="22 23">
    <name type="scientific">Smutsornis africanus</name>
    <name type="common">Double-banded courser</name>
    <name type="synonym">Rhinoptilus africanus</name>
    <dbReference type="NCBI Taxonomy" id="240209"/>
    <lineage>
        <taxon>Eukaryota</taxon>
        <taxon>Metazoa</taxon>
        <taxon>Chordata</taxon>
        <taxon>Craniata</taxon>
        <taxon>Vertebrata</taxon>
        <taxon>Euteleostomi</taxon>
        <taxon>Archelosauria</taxon>
        <taxon>Archosauria</taxon>
        <taxon>Dinosauria</taxon>
        <taxon>Saurischia</taxon>
        <taxon>Theropoda</taxon>
        <taxon>Coelurosauria</taxon>
        <taxon>Aves</taxon>
        <taxon>Neognathae</taxon>
        <taxon>Neoaves</taxon>
        <taxon>Charadriiformes</taxon>
        <taxon>Glareolidae</taxon>
        <taxon>Rhinoptilus</taxon>
    </lineage>
</organism>
<keyword evidence="12" id="KW-0732">Signal</keyword>
<dbReference type="InterPro" id="IPR009454">
    <property type="entry name" value="Lipid_transpt_open_b-sht"/>
</dbReference>
<keyword evidence="9" id="KW-0358">Heparin-binding</keyword>
<keyword evidence="4" id="KW-0813">Transport</keyword>
<feature type="disulfide bond" evidence="19">
    <location>
        <begin position="160"/>
        <end position="186"/>
    </location>
</feature>
<dbReference type="Pfam" id="PF06448">
    <property type="entry name" value="DUF1081"/>
    <property type="match status" value="1"/>
</dbReference>
<dbReference type="Gene3D" id="2.20.80.10">
    <property type="entry name" value="Lipovitellin-phosvitin complex, chain A, domain 4"/>
    <property type="match status" value="1"/>
</dbReference>
<keyword evidence="20" id="KW-0175">Coiled coil</keyword>
<dbReference type="Proteomes" id="UP000525158">
    <property type="component" value="Unassembled WGS sequence"/>
</dbReference>
<dbReference type="InterPro" id="IPR015816">
    <property type="entry name" value="Vitellinogen_b-sht_N"/>
</dbReference>
<feature type="non-terminal residue" evidence="22">
    <location>
        <position position="4615"/>
    </location>
</feature>
<evidence type="ECO:0000256" key="2">
    <source>
        <dbReference type="ARBA" id="ARBA00004502"/>
    </source>
</evidence>
<protein>
    <submittedName>
        <fullName evidence="22">APOB protein</fullName>
    </submittedName>
</protein>
<dbReference type="InterPro" id="IPR011030">
    <property type="entry name" value="Lipovitellin_superhlx_dom"/>
</dbReference>
<evidence type="ECO:0000256" key="19">
    <source>
        <dbReference type="PROSITE-ProRule" id="PRU00557"/>
    </source>
</evidence>
<dbReference type="Gene3D" id="1.25.10.20">
    <property type="entry name" value="Vitellinogen, superhelical"/>
    <property type="match status" value="1"/>
</dbReference>
<accession>A0A7L1J1K2</accession>
<gene>
    <name evidence="22" type="primary">Apob</name>
    <name evidence="22" type="ORF">RHIAFR_R12777</name>
</gene>
<keyword evidence="10" id="KW-0551">Lipid droplet</keyword>
<evidence type="ECO:0000313" key="22">
    <source>
        <dbReference type="EMBL" id="NXN43886.1"/>
    </source>
</evidence>
<evidence type="ECO:0000256" key="12">
    <source>
        <dbReference type="ARBA" id="ARBA00022729"/>
    </source>
</evidence>
<dbReference type="SMART" id="SM00638">
    <property type="entry name" value="LPD_N"/>
    <property type="match status" value="1"/>
</dbReference>
<keyword evidence="19" id="KW-1015">Disulfide bond</keyword>
<dbReference type="GO" id="GO:0008201">
    <property type="term" value="F:heparin binding"/>
    <property type="evidence" value="ECO:0007669"/>
    <property type="project" value="UniProtKB-KW"/>
</dbReference>
<evidence type="ECO:0000256" key="10">
    <source>
        <dbReference type="ARBA" id="ARBA00022677"/>
    </source>
</evidence>
<dbReference type="GO" id="GO:0034362">
    <property type="term" value="C:low-density lipoprotein particle"/>
    <property type="evidence" value="ECO:0007669"/>
    <property type="project" value="UniProtKB-KW"/>
</dbReference>
<sequence length="4615" mass="521488">TEEETPENGNPGCSKDATRFKHLRKYVYSYEAETSNGITGTADSRSGSKITCKVELEVPQLCHFILRTTHCSLRETFGVDAEGRAMLKKSKNSEDFANAMAKHELKFSIQDGTQVKLYPEKDEPLNVLNLKRGIISALLVPTETVENVKTIPMDTVYGKCDSEVEFKSRKGNVAEDISINRDLKACDNFSPIRDYVSPIAIVKGLNIPLSTLLRSTQFCHYNIDAKKRHIRDAVCSEKHLFLPSSYKNRYGVMTEVNQTLKLEDTPKINNRNFDGDELEEKGLALESTDAKFPRQGDAVLKILHELHKLTASQQNQQRARLFYKFVTGLRSLHNTTLGSLVPKMMETSSSITVQALTQCGTPECYGAVLQILRTGNTNPLVVDLVTYTLGLLPSPTPKRIREILNMAQYQPSRASFYGLSHAVTKFYNEKMVVTEEITDVADFMVSLLGTDCSGEDELTYLTLRAIGNMGAVMEKAKPSLKSVLKTCIRSEAASPSVQKAAIQAFRKMTITEEDRSALLKAFQDGDAPTDKRLAAYLILMKDPSPSDLAKILRVLTKEKNEQVKSFIASHIANVLDSEEVGIEDLKSRVEEALKGNQVPTAKDFRKFSQNYQISKRVSVPGVDPVSAKVEGNVVFDPNSYIPKETMLKTTLNVYGFAPSDIFELGLDGKGFEPTLEALFGEKGFFPDTASRALYWVNGKVPEQVSKALFDYFGYSQDNKQDQDLMKGIMLNLEKLIKELGNKEAPEGKAYLRILGEELGYMKLNDFKLLGSMVLESVKILRTIPEMIAQAISKGVDRDLFIHYMFMDNEFELPTGAGLQLKFALSGIATPGAKVAVKLHQKSMQAELIAKPSVAIEFVTHLGINMPEFARSGVEVNSNIFHESGIEAHVSMKAGQLKFSIPAPKTPTKLLSISNTLHLVSPAKTEEIPPLIENRETWTSCKPFITGLNLCSKLLYTNSSATEAAPYYPLTGESRFEVEIVSTGEVKEYSASANYGLQREDSDLIDTLKFAVQAEGVEQHEATLTFRYNRDRKILTSDVHIPDIDVDFGTNFRITDESISGKKAYTFVLDFNNKKISEVSLTGQIRYAGMEEAMLKGTISVPRLQTELRTEALVNYSPTKGYLQMSAAATTHGNSVSERVLLRYDSEKVELEWNSGASAAVKKMSSGFPVDFSDYPKTLKKHANELLNRKVAHTDMTLRHIVSQFIVATNTWLQKASKDVPYAQTLQDKLSGLQELNIQKISLPVITIPEELFLKSEGRIRYSWNKNSFLINIPLPFGGRSSHDIRVPQIVKTPPLVMESMGISVPSQEYRIPTFTVPESYPLRVPLLGTLEVSANVYSNYYNWSAAYTLANSSTEKASGIRTTYTTNADSVFELLSYSVKGSGEASYNRNGFTCAYENHLKHRLLTSAFKVARTKSYEPSPVANCTISLMASSTLGPQLSFSGDIVSERTNNVNINNVKMEGQLEVASVFARSVYTLSSSYNEKRRVLEGKSNLKLDSSYLQATNQISGRYSDDLFSITSVSDVQSGLLKNTASLKYENSQLKMTSETNGRYRYVAGVNKLELILSKKMAALRSEYQATYRQTQYYALFAGSLNSQDLVFNTDISMTDQKNRAAHKSSLNVNQYGLASSATTNVQFSPLTMQSEMNAKLDTAGGSMSLSSSGRYGKNNAKFNLGGRVSLAEITLGSEYQSTILGMDSKHVLNFRVNREGLKFSNNLQGSFKEIKLEYTNDLNIPGLTLTFASKLDNSFSFDKFHKHVFDLQLQPTSLTAKLSNNIKYAKAEVSNKAELLLEPLKLNLGGNVRGAYGADEIRHTYTIAYAELAANFKTDTVANVQGAAVSHRVNLNVAGLASSVTMNTNCDSKSLRFSNAVRSTMAPFSITGDVHTNGNGKLIAMGEHTGDLYSKFLFKAEPLAFTFSHDFRGSTSHSLKSRGRYTTLLDNKVHMLFTPSEQSSAWKLKSQLNNNVYSQDLSAYNDAEKTGMELSGRALADLSVMDTSVILPFTSEEVNLIDVLGLRGSVSELQEFSISGFVKYDKNKDVHVINLPFLEHLPVYFEQIRGAILSTLQTIQSYLKNINIEQHMRKYKATLDKLPQHINDYMDKLDMKGRVSSMKNNLVAFTKDYRITTDDLQIMLEKAMDNLQEILSQLQVYLIQIEQYFKDHYEQYGIKALIEQILDQIAETMTALDNKYNIRMTVVDTIQKLQIFFRQYYPSKIGSSTLAWMKNVDDEYKITARIQENLEQLKIQIQNIDVRRIAENLKQQIKMFDAKEVLEKLKFSLPTEKINEVLEQIKDFILNWMEEYEVSEKISAFRGHVHKLIVKYEIDKQVYFLMDRMIELLNQYRIKETVQKLTIYLKNIDVKSCFDKVVAFIDDAVKKVQTFDYEMMIKEVNKFLDMLIKKLKSFDYNQFVDVTNNKIREVTQKINEELRNLELPQKAEALKQYMRDFRAVISKYMEQLRDTKLAAIINWIKDLINSTTFANLKAKVNEHLEDLRERISEMDISQEFQWFLQKISQLYNSVVMYISDQWNIAFKKIVALAEEYDLKNWAEKLNRFVETGFKVPEIKTVIVTIPAFEVSLRSLREATFRTPDFIVPLTDLHIPSYEINIKRLKDMKIPMKFTTPGFRILNTFEIPSYTIDLNEIKLQIVRTIDKLMSGEFQLPAIDLYFKDLKMRDMPFSDISFPEIQMPQFQIPELLVPKLNLNELQIPNMKIPEFQLPRIPHTVTVPTFGKLSGAFRVTSPLFTLSTHAEVHNTTSSANSPEFVTSLSAQTTSALDFLVFSVVADSRLLAPEMKQLNLKNSMKVNHRFLKVDHTNEVIFLGTSVEGEAETRANLYTTKNSIELQNNLMVKLQRKIWMQSGTAYSHRLNIPQADFSSQADLINNMTTEVEAGHISFTSTGKGNWKWTSPNFSDEGTHDSHATFRVEGPIITFSANNRINDKYLKVNQAMRYECGFLNYATLQIQSEIESQRVGRSVLNVKGTGQLGGMRVELTGSHNARLNGRILGTVNNEVSFLAQPFEIRLLTNNDGNMKISFPMKLSGKIDFLNNYGFALSSSVQQVSWQATGRFNQYRYSHNMSAGNNDDRIEAHVEMNGDANLDFLNIPLTIPQLQVPYTGIKTPQLKDYSLWEQVGLKDLLKTTRQSFDLNLNAQYDKNKDMHVIPLPLATVHEVLNKYIISFNKHFERGRNTALDFLTKSYNEAKTKFDKYKIQTSLNKLPRTFRIPGYTIPIVNIEVSPFTAEMPAFGYMLPKEISTTGFTIPFIGFSVPSYTLVLPSLELPVLHVPQDLRTLKLPRFRINSPSNHILIPAMGNITYDFSFKSNVITLSANAGLFNQSDIAGQLSVSSSSVIDALQFKLDGSTSLTRKRGLKLATSLSLTNNKFIGGNHDSAISLTKRNLEASVATNAEINTPVLKINFSQELSGNTKSKPTVSSMLKLTYDFNTPKYGTSAKGGIAHKLALESLTSYVSVETSTNGDIDGVFYTGNAFSGSLDHEAHAYLNANGARSSLKLEAHSKADGLWNSEMKEILAVEASTRRLYAVWEHHGKNYARYTPLFTTTGSQRCKATLELAPWAISADLHIQATQPNFLLETASVKQFVVVKISTANQKVGWKGEGQIQSISLSHDMQLSNEKSKAKFDISGSVEGYMDFLQNIKCPVSEKSLWDILKLDVTTSADRKQYLNGSASLVYTKSDDGYFFPIPVNKLTDGFTFSIPEIHLKVPSPVLSTPGFRVPFTTLQVPAYTIDLRNIKIPQTINTMPFDVTLPTLPKLRFPKVDVGANYITLEEYKIPYFEVTIPEYQITVSQFTLPKSVSLGSFHVDLDEVANKIADFDLPTITIPEQKIEVPPLKISLPAGIYIPSFGALTGSFKVASPLYNVTWRTDLTNKKDSFEQSIDSTCSSTLQFLEYDLNVVSNYKYEEGLFVMKTTGSFAHRDMSANYKEDLTVSGIRVMDNTASLDIISPTFTDVHMRYQETDRSLSGSVSSPSAGTLGYVIEMDTDILTAKVYYRTRSAPQKDIEILKSEMSFKKPDLIQMKFNWKEDAAKDLLLGLKEKVPKMTNAAYRYVNRYHKEHMGLEISAAAFKMKNIMQNNADKAYTLTVKQIDKIDAQLRTTANEASGKYQEMKVKAKQLYQKAADQADQFDYQRIKEKLLDATIDIIEEYHKRIKHLIDSAIEFLKTTKFQVPGLSEKYTGEEIYLMTTEKVAKYADLCLSKLQEYSDALIAAINELEVRVPASETILRGRNVLDQIKEMLKHLQEKIRQTFATLQEADFAGRLKQLKQVVQQVFQKVEEMVRSLQSKNFEDIKVQAQQLYKDAMASDYAQKLRSLAEDVKKYISQFKNLSQKTFQDLSEKLQQLLLYVKALREEYFDPTTLGWSVKYYEVEDKVLQWLKNLIDTLVVWQKNYVGNLADSVTRLTDQVRELVENYSQEYYDLITDVEGKGKQKVMELSSAAQEKIRYWSAAAKRKIDEHNKKVKEKLQEMYGQLSHSQEKLISEAKRLIDLTIENYSAFLQYISELLRWFEQIAAENIKPYIAVRQGELRIDLPKPFDWQSIYQMPQKSREALRNKVELTRTLIQQGIEQGSRKWEEMQRFIDEQLATEQLSLQQIMENIQQHMKS</sequence>
<keyword evidence="16" id="KW-0325">Glycoprotein</keyword>
<feature type="non-terminal residue" evidence="22">
    <location>
        <position position="1"/>
    </location>
</feature>
<dbReference type="Gene3D" id="2.30.230.10">
    <property type="entry name" value="Lipovitellin, beta-sheet shell regions, chain A"/>
    <property type="match status" value="1"/>
</dbReference>
<keyword evidence="17" id="KW-0753">Steroid metabolism</keyword>
<evidence type="ECO:0000259" key="21">
    <source>
        <dbReference type="PROSITE" id="PS51211"/>
    </source>
</evidence>